<dbReference type="PANTHER" id="PTHR46300:SF7">
    <property type="entry name" value="P450, PUTATIVE (EUROFUNG)-RELATED"/>
    <property type="match status" value="1"/>
</dbReference>
<dbReference type="InterPro" id="IPR050364">
    <property type="entry name" value="Cytochrome_P450_fung"/>
</dbReference>
<gene>
    <name evidence="16" type="ORF">RhiXN_12002</name>
</gene>
<evidence type="ECO:0000313" key="16">
    <source>
        <dbReference type="EMBL" id="QRW26341.1"/>
    </source>
</evidence>
<dbReference type="InterPro" id="IPR001781">
    <property type="entry name" value="Znf_LIM"/>
</dbReference>
<keyword evidence="11 13" id="KW-0440">LIM domain</keyword>
<dbReference type="CDD" id="cd09326">
    <property type="entry name" value="LIM_CRP_like"/>
    <property type="match status" value="1"/>
</dbReference>
<keyword evidence="8" id="KW-0560">Oxidoreductase</keyword>
<sequence length="856" mass="94368">MFEVSALEVCFNDDVQDVLDLRHIIDLRHQNLPQVSPPASPPSRSAQPMSPPRSIDGFAGRISQSSGPKPRNEPPLTPPRTVSPATEVAENDVLDVESESNEPQAHPTGSESSETPAPATPERIKDDSDDIFAAPSPPLSTSSSTRAPDLPPRTAPLKNTYNFEYRQRSAIGSRFPAPLSPSAIKKGSTGFAALRAGPPSPTKRTMFGADATGQSPLTPNATGSIPTRPVISTPTGTTRQGASTPTAGIMQSSISSPVRPLAQTPTGIRPMMTGGGSPNIFGGRVECPRCAKAVYHAEQVTGPGGRKYHKLCLRCVQCNSSLSAGKFTENDGEPMCRNCYSKTHGPQGSGPKIRHPPSPASLPFVGNLFSIPSGQEYVAFAEIGEKLKSDIIYLELLGQKIIVLNSAEAASDLLDKRSAIYSDRPSIPMLTEPPLMNWAKNVSIAKYGELLRNYRRIMNKWLNNRAVVQFNPMQERQNRMLLKRLLDISSQTQPFQAVRDQLFFSAGSLMLQVAYGYEPQSSDDHFFKTAQSAFEHGVQAAMQTNFLVNVFPVMLHIPAWIPGTNWKRLGREWGMLQEGAKAGLYEWVKEQVTPPHYLQTAETHQVSLLGLLLQDQGHALLSGLSPAEKEERLKEVGIILFGAGTDTSASFLLNVVAMMVSHPHVQLRAQQELDAVLGLATLPTIADRERLPYIRNLIDEVLRMHPVIPLAIPHVCFKDDIYRGYQIEKDTIVMGNVWAISRDPRLYKNPEEFNPDRYLDPDVQRPPVFGWGRRKCPGIYFAEDSAFVSAASLISMFTFSKKKNDDGEEITPQIKPKHNAVIVELDHFEFEFKPRSEDHRRLILGINVNKEQMPSA</sequence>
<dbReference type="GO" id="GO:0020037">
    <property type="term" value="F:heme binding"/>
    <property type="evidence" value="ECO:0007669"/>
    <property type="project" value="InterPro"/>
</dbReference>
<evidence type="ECO:0000256" key="7">
    <source>
        <dbReference type="ARBA" id="ARBA00022833"/>
    </source>
</evidence>
<evidence type="ECO:0000256" key="9">
    <source>
        <dbReference type="ARBA" id="ARBA00023004"/>
    </source>
</evidence>
<evidence type="ECO:0000256" key="4">
    <source>
        <dbReference type="ARBA" id="ARBA00022617"/>
    </source>
</evidence>
<dbReference type="InterPro" id="IPR036396">
    <property type="entry name" value="Cyt_P450_sf"/>
</dbReference>
<evidence type="ECO:0000256" key="1">
    <source>
        <dbReference type="ARBA" id="ARBA00001971"/>
    </source>
</evidence>
<keyword evidence="7 13" id="KW-0862">Zinc</keyword>
<comment type="cofactor">
    <cofactor evidence="1 12">
        <name>heme</name>
        <dbReference type="ChEBI" id="CHEBI:30413"/>
    </cofactor>
</comment>
<dbReference type="InterPro" id="IPR001128">
    <property type="entry name" value="Cyt_P450"/>
</dbReference>
<dbReference type="SUPFAM" id="SSF48264">
    <property type="entry name" value="Cytochrome P450"/>
    <property type="match status" value="1"/>
</dbReference>
<keyword evidence="9 12" id="KW-0408">Iron</keyword>
<evidence type="ECO:0000256" key="14">
    <source>
        <dbReference type="SAM" id="MobiDB-lite"/>
    </source>
</evidence>
<evidence type="ECO:0000256" key="5">
    <source>
        <dbReference type="ARBA" id="ARBA00022723"/>
    </source>
</evidence>
<accession>A0A8H8P657</accession>
<dbReference type="GeneID" id="67034280"/>
<dbReference type="PROSITE" id="PS50023">
    <property type="entry name" value="LIM_DOMAIN_2"/>
    <property type="match status" value="1"/>
</dbReference>
<evidence type="ECO:0000256" key="3">
    <source>
        <dbReference type="ARBA" id="ARBA00010617"/>
    </source>
</evidence>
<evidence type="ECO:0000313" key="17">
    <source>
        <dbReference type="Proteomes" id="UP000650533"/>
    </source>
</evidence>
<dbReference type="InterPro" id="IPR017972">
    <property type="entry name" value="Cyt_P450_CS"/>
</dbReference>
<dbReference type="CDD" id="cd11065">
    <property type="entry name" value="CYP64-like"/>
    <property type="match status" value="1"/>
</dbReference>
<name>A0A8H8P657_9AGAM</name>
<dbReference type="RefSeq" id="XP_043186578.1">
    <property type="nucleotide sequence ID" value="XM_043331817.1"/>
</dbReference>
<feature type="region of interest" description="Disordered" evidence="14">
    <location>
        <begin position="32"/>
        <end position="161"/>
    </location>
</feature>
<evidence type="ECO:0000256" key="10">
    <source>
        <dbReference type="ARBA" id="ARBA00023033"/>
    </source>
</evidence>
<proteinExistence type="inferred from homology"/>
<organism evidence="16 17">
    <name type="scientific">Rhizoctonia solani</name>
    <dbReference type="NCBI Taxonomy" id="456999"/>
    <lineage>
        <taxon>Eukaryota</taxon>
        <taxon>Fungi</taxon>
        <taxon>Dikarya</taxon>
        <taxon>Basidiomycota</taxon>
        <taxon>Agaricomycotina</taxon>
        <taxon>Agaricomycetes</taxon>
        <taxon>Cantharellales</taxon>
        <taxon>Ceratobasidiaceae</taxon>
        <taxon>Rhizoctonia</taxon>
    </lineage>
</organism>
<evidence type="ECO:0000259" key="15">
    <source>
        <dbReference type="PROSITE" id="PS50023"/>
    </source>
</evidence>
<dbReference type="Gene3D" id="1.10.630.10">
    <property type="entry name" value="Cytochrome P450"/>
    <property type="match status" value="1"/>
</dbReference>
<dbReference type="PRINTS" id="PR00463">
    <property type="entry name" value="EP450I"/>
</dbReference>
<dbReference type="Pfam" id="PF00067">
    <property type="entry name" value="p450"/>
    <property type="match status" value="1"/>
</dbReference>
<feature type="compositionally biased region" description="Polar residues" evidence="14">
    <location>
        <begin position="101"/>
        <end position="115"/>
    </location>
</feature>
<evidence type="ECO:0000256" key="2">
    <source>
        <dbReference type="ARBA" id="ARBA00005179"/>
    </source>
</evidence>
<evidence type="ECO:0000256" key="13">
    <source>
        <dbReference type="PROSITE-ProRule" id="PRU00125"/>
    </source>
</evidence>
<feature type="compositionally biased region" description="Polar residues" evidence="14">
    <location>
        <begin position="216"/>
        <end position="256"/>
    </location>
</feature>
<reference evidence="16" key="1">
    <citation type="submission" date="2020-05" db="EMBL/GenBank/DDBJ databases">
        <title>Evolutionary and genomic comparisons of hybrid uninucleate and nonhybrid Rhizoctonia fungi.</title>
        <authorList>
            <person name="Li C."/>
            <person name="Chen X."/>
        </authorList>
    </citation>
    <scope>NUCLEOTIDE SEQUENCE</scope>
    <source>
        <strain evidence="16">AG-1 IA</strain>
    </source>
</reference>
<keyword evidence="5 12" id="KW-0479">Metal-binding</keyword>
<feature type="binding site" description="axial binding residue" evidence="12">
    <location>
        <position position="776"/>
    </location>
    <ligand>
        <name>heme</name>
        <dbReference type="ChEBI" id="CHEBI:30413"/>
    </ligand>
    <ligandPart>
        <name>Fe</name>
        <dbReference type="ChEBI" id="CHEBI:18248"/>
    </ligandPart>
</feature>
<comment type="similarity">
    <text evidence="3">Belongs to the cytochrome P450 family.</text>
</comment>
<dbReference type="GO" id="GO:0016705">
    <property type="term" value="F:oxidoreductase activity, acting on paired donors, with incorporation or reduction of molecular oxygen"/>
    <property type="evidence" value="ECO:0007669"/>
    <property type="project" value="InterPro"/>
</dbReference>
<dbReference type="SMART" id="SM00132">
    <property type="entry name" value="LIM"/>
    <property type="match status" value="1"/>
</dbReference>
<dbReference type="InterPro" id="IPR002401">
    <property type="entry name" value="Cyt_P450_E_grp-I"/>
</dbReference>
<dbReference type="SUPFAM" id="SSF57716">
    <property type="entry name" value="Glucocorticoid receptor-like (DNA-binding domain)"/>
    <property type="match status" value="2"/>
</dbReference>
<evidence type="ECO:0000256" key="12">
    <source>
        <dbReference type="PIRSR" id="PIRSR602401-1"/>
    </source>
</evidence>
<dbReference type="AlphaFoldDB" id="A0A8H8P657"/>
<keyword evidence="4 12" id="KW-0349">Heme</keyword>
<keyword evidence="10" id="KW-0503">Monooxygenase</keyword>
<dbReference type="GO" id="GO:0004497">
    <property type="term" value="F:monooxygenase activity"/>
    <property type="evidence" value="ECO:0007669"/>
    <property type="project" value="UniProtKB-KW"/>
</dbReference>
<protein>
    <submittedName>
        <fullName evidence="16">Cytochrome P450 family protein</fullName>
    </submittedName>
</protein>
<dbReference type="Pfam" id="PF00412">
    <property type="entry name" value="LIM"/>
    <property type="match status" value="1"/>
</dbReference>
<feature type="compositionally biased region" description="Low complexity" evidence="14">
    <location>
        <begin position="42"/>
        <end position="54"/>
    </location>
</feature>
<dbReference type="FunFam" id="2.10.110.10:FF:000001">
    <property type="entry name" value="Cysteine and glycine-rich protein 1"/>
    <property type="match status" value="1"/>
</dbReference>
<dbReference type="Proteomes" id="UP000650533">
    <property type="component" value="Chromosome 15"/>
</dbReference>
<dbReference type="GO" id="GO:0005506">
    <property type="term" value="F:iron ion binding"/>
    <property type="evidence" value="ECO:0007669"/>
    <property type="project" value="InterPro"/>
</dbReference>
<dbReference type="Gene3D" id="2.10.110.10">
    <property type="entry name" value="Cysteine Rich Protein"/>
    <property type="match status" value="1"/>
</dbReference>
<comment type="pathway">
    <text evidence="2">Secondary metabolite biosynthesis.</text>
</comment>
<keyword evidence="6" id="KW-0677">Repeat</keyword>
<feature type="region of interest" description="Disordered" evidence="14">
    <location>
        <begin position="216"/>
        <end position="260"/>
    </location>
</feature>
<dbReference type="PROSITE" id="PS00086">
    <property type="entry name" value="CYTOCHROME_P450"/>
    <property type="match status" value="1"/>
</dbReference>
<evidence type="ECO:0000256" key="11">
    <source>
        <dbReference type="ARBA" id="ARBA00023038"/>
    </source>
</evidence>
<dbReference type="KEGG" id="rsx:RhiXN_12002"/>
<feature type="compositionally biased region" description="Low complexity" evidence="14">
    <location>
        <begin position="139"/>
        <end position="148"/>
    </location>
</feature>
<dbReference type="GO" id="GO:0030695">
    <property type="term" value="F:GTPase regulator activity"/>
    <property type="evidence" value="ECO:0007669"/>
    <property type="project" value="UniProtKB-ARBA"/>
</dbReference>
<evidence type="ECO:0000256" key="8">
    <source>
        <dbReference type="ARBA" id="ARBA00023002"/>
    </source>
</evidence>
<evidence type="ECO:0000256" key="6">
    <source>
        <dbReference type="ARBA" id="ARBA00022737"/>
    </source>
</evidence>
<dbReference type="EMBL" id="CP059672">
    <property type="protein sequence ID" value="QRW26341.1"/>
    <property type="molecule type" value="Genomic_DNA"/>
</dbReference>
<dbReference type="PANTHER" id="PTHR46300">
    <property type="entry name" value="P450, PUTATIVE (EUROFUNG)-RELATED-RELATED"/>
    <property type="match status" value="1"/>
</dbReference>
<feature type="compositionally biased region" description="Acidic residues" evidence="14">
    <location>
        <begin position="89"/>
        <end position="100"/>
    </location>
</feature>
<dbReference type="PROSITE" id="PS00478">
    <property type="entry name" value="LIM_DOMAIN_1"/>
    <property type="match status" value="1"/>
</dbReference>
<feature type="domain" description="LIM zinc-binding" evidence="15">
    <location>
        <begin position="285"/>
        <end position="346"/>
    </location>
</feature>